<name>A0ACD2U4G5_9PSED</name>
<protein>
    <submittedName>
        <fullName evidence="1">2-methylaconitate cis-trans isomerase</fullName>
    </submittedName>
</protein>
<sequence length="400" mass="41772">MAHAATFAPQIKIPATYMRGGTSKGVFFSLKDLPEAAQIPGPVRDAFLLRVIGSPDPYDKQIDGMGGATSSTSKTVILSKSLKADHDVDYLFGQVSIDKPFVDWSGNCGNLSAAVGSFAISNGLVDAGRIPHNGVAVVRVWQANIGKTIIAHVPITNGEVQETGDFELDGVTFPAAEVQVEFMDPAADEEGGGGSMFPTGNLIDELEVPGVGTFKATMINAGIPTIFVNAEDIGYTGTELQGAINSDPQALQMFETIRAYGALRMGLIANLDEAAKRQHTPKVAFVAKPADYLASSGKAIAAGDVDLLVRALSMGKLHHAMMGTAAVAIGTAAAISGTLVNLAAGGVERNAVRFGHPSGTLRVGAEASLENGEWIVKKAIMSRSARVLMEGYVRVPGDSF</sequence>
<keyword evidence="1" id="KW-0413">Isomerase</keyword>
<evidence type="ECO:0000313" key="2">
    <source>
        <dbReference type="Proteomes" id="UP001158048"/>
    </source>
</evidence>
<keyword evidence="2" id="KW-1185">Reference proteome</keyword>
<reference evidence="1" key="1">
    <citation type="submission" date="2017-05" db="EMBL/GenBank/DDBJ databases">
        <authorList>
            <person name="Varghese N."/>
            <person name="Submissions S."/>
        </authorList>
    </citation>
    <scope>NUCLEOTIDE SEQUENCE</scope>
    <source>
        <strain evidence="1">LMG 28168</strain>
    </source>
</reference>
<organism evidence="1 2">
    <name type="scientific">Pseudomonas helmanticensis</name>
    <dbReference type="NCBI Taxonomy" id="1471381"/>
    <lineage>
        <taxon>Bacteria</taxon>
        <taxon>Pseudomonadati</taxon>
        <taxon>Pseudomonadota</taxon>
        <taxon>Gammaproteobacteria</taxon>
        <taxon>Pseudomonadales</taxon>
        <taxon>Pseudomonadaceae</taxon>
        <taxon>Pseudomonas</taxon>
    </lineage>
</organism>
<evidence type="ECO:0000313" key="1">
    <source>
        <dbReference type="EMBL" id="SMQ25179.1"/>
    </source>
</evidence>
<gene>
    <name evidence="1" type="ORF">SAMN04488483_2135</name>
</gene>
<accession>A0ACD2U4G5</accession>
<dbReference type="EMBL" id="FXUY01000001">
    <property type="protein sequence ID" value="SMQ25179.1"/>
    <property type="molecule type" value="Genomic_DNA"/>
</dbReference>
<dbReference type="Proteomes" id="UP001158048">
    <property type="component" value="Unassembled WGS sequence"/>
</dbReference>
<comment type="caution">
    <text evidence="1">The sequence shown here is derived from an EMBL/GenBank/DDBJ whole genome shotgun (WGS) entry which is preliminary data.</text>
</comment>
<proteinExistence type="predicted"/>